<comment type="caution">
    <text evidence="1">The sequence shown here is derived from an EMBL/GenBank/DDBJ whole genome shotgun (WGS) entry which is preliminary data.</text>
</comment>
<evidence type="ECO:0000313" key="1">
    <source>
        <dbReference type="EMBL" id="KAB2584414.1"/>
    </source>
</evidence>
<dbReference type="Proteomes" id="UP000325576">
    <property type="component" value="Unassembled WGS sequence"/>
</dbReference>
<name>A0A0C3A8U2_RHOER</name>
<dbReference type="EMBL" id="MRBO01000442">
    <property type="protein sequence ID" value="KAB2584414.1"/>
    <property type="molecule type" value="Genomic_DNA"/>
</dbReference>
<protein>
    <submittedName>
        <fullName evidence="1">Uncharacterized protein</fullName>
    </submittedName>
</protein>
<gene>
    <name evidence="2" type="ORF">BS297_00815</name>
    <name evidence="1" type="ORF">BS297_15870</name>
</gene>
<dbReference type="EMBL" id="MRBO01000021">
    <property type="protein sequence ID" value="KAB2587253.1"/>
    <property type="molecule type" value="Genomic_DNA"/>
</dbReference>
<evidence type="ECO:0000313" key="3">
    <source>
        <dbReference type="Proteomes" id="UP000325576"/>
    </source>
</evidence>
<dbReference type="AlphaFoldDB" id="A0A0C3A8U2"/>
<evidence type="ECO:0000313" key="2">
    <source>
        <dbReference type="EMBL" id="KAB2587253.1"/>
    </source>
</evidence>
<organism evidence="1 3">
    <name type="scientific">Rhodococcus erythropolis</name>
    <name type="common">Arthrobacter picolinophilus</name>
    <dbReference type="NCBI Taxonomy" id="1833"/>
    <lineage>
        <taxon>Bacteria</taxon>
        <taxon>Bacillati</taxon>
        <taxon>Actinomycetota</taxon>
        <taxon>Actinomycetes</taxon>
        <taxon>Mycobacteriales</taxon>
        <taxon>Nocardiaceae</taxon>
        <taxon>Rhodococcus</taxon>
        <taxon>Rhodococcus erythropolis group</taxon>
    </lineage>
</organism>
<accession>A0A0C3A8U2</accession>
<proteinExistence type="predicted"/>
<sequence>MNTEREIVNINLEYEHADDTPFLRLIGQYKTKRRAREARKDKETILSRSQSFISRKRSLR</sequence>
<reference evidence="1 3" key="1">
    <citation type="journal article" date="2017" name="Poromechanics V (2013)">
        <title>Genomic Characterization of the Arsenic-Tolerant Actinobacterium, &lt;i&gt;Rhodococcus erythropolis&lt;/i&gt; S43.</title>
        <authorList>
            <person name="Retamal-Morales G."/>
            <person name="Mehnert M."/>
            <person name="Schwabe R."/>
            <person name="Tischler D."/>
            <person name="Schloemann M."/>
            <person name="Levican G.J."/>
        </authorList>
    </citation>
    <scope>NUCLEOTIDE SEQUENCE [LARGE SCALE GENOMIC DNA]</scope>
    <source>
        <strain evidence="1 3">S43</strain>
    </source>
</reference>